<dbReference type="EMBL" id="VDHJ01000007">
    <property type="protein sequence ID" value="TNL97622.1"/>
    <property type="molecule type" value="Genomic_DNA"/>
</dbReference>
<dbReference type="AlphaFoldDB" id="A0A5C4U4Y8"/>
<comment type="caution">
    <text evidence="1">The sequence shown here is derived from an EMBL/GenBank/DDBJ whole genome shotgun (WGS) entry which is preliminary data.</text>
</comment>
<protein>
    <recommendedName>
        <fullName evidence="3">Lipase</fullName>
    </recommendedName>
</protein>
<sequence length="401" mass="43077">MHTFRSGIVSRTARTLGPMVVHSMRAFLREEPAGPGASRYVSSPSGRPGDLVHTRPVRAVGLRRRESATQLEYLTETSRGQLLSATGALFHCGQPNAPLIGFAPSTQGVARHCDPSYTSTVGLRQAGADDLIAAYEQPAINWLLDAGADVVVIDYPRDPKSGIQLYCDHQSGALALRDAITAARTLGCRGVLGLWGFSQGGATVAAYLEDVDRDGKYPTAAVVGAPPIRLDDVLDHVDGSLATGVIAYTLAGLMVSSPKIRAEIVGVLTDDGLAELTENLTTCTAGSLLTSGWRRTNRWSTTGQSLGELADLLPATRAEILRRVVGEKPENQPSCPVRLWGSRNDDIVPFNQAAELARKWPTTEFVERTGPRLPGRTGLGHFGPYFYHLAEDASWLLGKLR</sequence>
<dbReference type="OrthoDB" id="9798122at2"/>
<dbReference type="Gene3D" id="1.10.260.130">
    <property type="match status" value="1"/>
</dbReference>
<dbReference type="GO" id="GO:0016042">
    <property type="term" value="P:lipid catabolic process"/>
    <property type="evidence" value="ECO:0007669"/>
    <property type="project" value="InterPro"/>
</dbReference>
<dbReference type="PANTHER" id="PTHR34853:SF1">
    <property type="entry name" value="LIPASE 5"/>
    <property type="match status" value="1"/>
</dbReference>
<dbReference type="Proteomes" id="UP000312032">
    <property type="component" value="Unassembled WGS sequence"/>
</dbReference>
<dbReference type="SUPFAM" id="SSF53474">
    <property type="entry name" value="alpha/beta-Hydrolases"/>
    <property type="match status" value="1"/>
</dbReference>
<name>A0A5C4U4Y8_9CORY</name>
<dbReference type="Gene3D" id="3.40.50.1820">
    <property type="entry name" value="alpha/beta hydrolase"/>
    <property type="match status" value="1"/>
</dbReference>
<proteinExistence type="predicted"/>
<dbReference type="PANTHER" id="PTHR34853">
    <property type="match status" value="1"/>
</dbReference>
<evidence type="ECO:0008006" key="3">
    <source>
        <dbReference type="Google" id="ProtNLM"/>
    </source>
</evidence>
<evidence type="ECO:0000313" key="1">
    <source>
        <dbReference type="EMBL" id="TNL97622.1"/>
    </source>
</evidence>
<keyword evidence="2" id="KW-1185">Reference proteome</keyword>
<evidence type="ECO:0000313" key="2">
    <source>
        <dbReference type="Proteomes" id="UP000312032"/>
    </source>
</evidence>
<dbReference type="Pfam" id="PF03583">
    <property type="entry name" value="LIP"/>
    <property type="match status" value="1"/>
</dbReference>
<gene>
    <name evidence="1" type="ORF">FHE74_05915</name>
</gene>
<dbReference type="InterPro" id="IPR029058">
    <property type="entry name" value="AB_hydrolase_fold"/>
</dbReference>
<accession>A0A5C4U4Y8</accession>
<reference evidence="1 2" key="1">
    <citation type="submission" date="2019-06" db="EMBL/GenBank/DDBJ databases">
        <authorList>
            <person name="Li J."/>
        </authorList>
    </citation>
    <scope>NUCLEOTIDE SEQUENCE [LARGE SCALE GENOMIC DNA]</scope>
    <source>
        <strain evidence="1 2">LMG 28165</strain>
    </source>
</reference>
<organism evidence="1 2">
    <name type="scientific">Corynebacterium tapiri</name>
    <dbReference type="NCBI Taxonomy" id="1448266"/>
    <lineage>
        <taxon>Bacteria</taxon>
        <taxon>Bacillati</taxon>
        <taxon>Actinomycetota</taxon>
        <taxon>Actinomycetes</taxon>
        <taxon>Mycobacteriales</taxon>
        <taxon>Corynebacteriaceae</taxon>
        <taxon>Corynebacterium</taxon>
    </lineage>
</organism>
<dbReference type="RefSeq" id="WP_139465585.1">
    <property type="nucleotide sequence ID" value="NZ_VDHJ01000007.1"/>
</dbReference>
<dbReference type="InterPro" id="IPR005152">
    <property type="entry name" value="Lipase_secreted"/>
</dbReference>
<dbReference type="GO" id="GO:0004806">
    <property type="term" value="F:triacylglycerol lipase activity"/>
    <property type="evidence" value="ECO:0007669"/>
    <property type="project" value="InterPro"/>
</dbReference>